<evidence type="ECO:0000313" key="2">
    <source>
        <dbReference type="EMBL" id="MPC79520.1"/>
    </source>
</evidence>
<comment type="caution">
    <text evidence="2">The sequence shown here is derived from an EMBL/GenBank/DDBJ whole genome shotgun (WGS) entry which is preliminary data.</text>
</comment>
<proteinExistence type="predicted"/>
<feature type="region of interest" description="Disordered" evidence="1">
    <location>
        <begin position="39"/>
        <end position="83"/>
    </location>
</feature>
<accession>A0A5B7I4K2</accession>
<feature type="compositionally biased region" description="Basic and acidic residues" evidence="1">
    <location>
        <begin position="66"/>
        <end position="83"/>
    </location>
</feature>
<gene>
    <name evidence="2" type="ORF">E2C01_074049</name>
</gene>
<feature type="compositionally biased region" description="Basic residues" evidence="1">
    <location>
        <begin position="45"/>
        <end position="55"/>
    </location>
</feature>
<protein>
    <submittedName>
        <fullName evidence="2">Uncharacterized protein</fullName>
    </submittedName>
</protein>
<organism evidence="2 3">
    <name type="scientific">Portunus trituberculatus</name>
    <name type="common">Swimming crab</name>
    <name type="synonym">Neptunus trituberculatus</name>
    <dbReference type="NCBI Taxonomy" id="210409"/>
    <lineage>
        <taxon>Eukaryota</taxon>
        <taxon>Metazoa</taxon>
        <taxon>Ecdysozoa</taxon>
        <taxon>Arthropoda</taxon>
        <taxon>Crustacea</taxon>
        <taxon>Multicrustacea</taxon>
        <taxon>Malacostraca</taxon>
        <taxon>Eumalacostraca</taxon>
        <taxon>Eucarida</taxon>
        <taxon>Decapoda</taxon>
        <taxon>Pleocyemata</taxon>
        <taxon>Brachyura</taxon>
        <taxon>Eubrachyura</taxon>
        <taxon>Portunoidea</taxon>
        <taxon>Portunidae</taxon>
        <taxon>Portuninae</taxon>
        <taxon>Portunus</taxon>
    </lineage>
</organism>
<sequence length="83" mass="9472">MGDKSDSEVLSYDTPTLTYLHTSALLTWGQDRPSLYRYGDEGEVKRRRRSGRKGSSRVGWGYGGTGEKRKGTVRGERERRDDM</sequence>
<reference evidence="2 3" key="1">
    <citation type="submission" date="2019-05" db="EMBL/GenBank/DDBJ databases">
        <title>Another draft genome of Portunus trituberculatus and its Hox gene families provides insights of decapod evolution.</title>
        <authorList>
            <person name="Jeong J.-H."/>
            <person name="Song I."/>
            <person name="Kim S."/>
            <person name="Choi T."/>
            <person name="Kim D."/>
            <person name="Ryu S."/>
            <person name="Kim W."/>
        </authorList>
    </citation>
    <scope>NUCLEOTIDE SEQUENCE [LARGE SCALE GENOMIC DNA]</scope>
    <source>
        <tissue evidence="2">Muscle</tissue>
    </source>
</reference>
<name>A0A5B7I4K2_PORTR</name>
<dbReference type="AlphaFoldDB" id="A0A5B7I4K2"/>
<evidence type="ECO:0000256" key="1">
    <source>
        <dbReference type="SAM" id="MobiDB-lite"/>
    </source>
</evidence>
<dbReference type="EMBL" id="VSRR010051344">
    <property type="protein sequence ID" value="MPC79520.1"/>
    <property type="molecule type" value="Genomic_DNA"/>
</dbReference>
<evidence type="ECO:0000313" key="3">
    <source>
        <dbReference type="Proteomes" id="UP000324222"/>
    </source>
</evidence>
<dbReference type="Proteomes" id="UP000324222">
    <property type="component" value="Unassembled WGS sequence"/>
</dbReference>
<keyword evidence="3" id="KW-1185">Reference proteome</keyword>